<feature type="region of interest" description="Disordered" evidence="1">
    <location>
        <begin position="488"/>
        <end position="507"/>
    </location>
</feature>
<evidence type="ECO:0008006" key="4">
    <source>
        <dbReference type="Google" id="ProtNLM"/>
    </source>
</evidence>
<sequence>MSSNNDHATQPATLVLIPSCTNTEHASVTTVSDTPGVHPDTKPDENDTEVVTFNNNRLPDEVLGILMEHVLSNTTRGTCFNLSALLTCQSWYRIGSQILWRAVVHRQYGRVDCTRTAQLTNVIHRSQRAKGMLQNLTITVASAQLADQMTSTDVVSEDSSDVSNYEDDPADDFDDHSDDDLSDDEYDWPPPPKHKIQDLLAAVLHLKQLHTLSVDLGQGLLQEQAAAALQTLNTALPPTLQNLNVKFLGSERAGFNLSMQRGYLSVWSIDVVAQRLKNLRLELPFLGLNRILPSSWSGYYPELEEFAIIVDGSEVSCGQAWRCHTSFDCIWAVSNSIETGIADGRFPNLRVGTISGAYATKHYHLNLEPSLSEVARRPQDIIFFRSFNQPPHDTGSSYALLRLTPDHNVFWAQFTLSWKRYKALSKRRHFSYFKKRRLNTGVPYAVVQVVDELSEILHMVRKGTWTELASGTFLPTPMLESLEGRRYKRDKQPIKTTRPDKSSAAKKHHEELMAKVAKYPDMVKFVNAQANGTANRLKPRTWTSRKALY</sequence>
<gene>
    <name evidence="2" type="ORF">OHC33_005066</name>
</gene>
<evidence type="ECO:0000313" key="2">
    <source>
        <dbReference type="EMBL" id="KAK5953797.1"/>
    </source>
</evidence>
<evidence type="ECO:0000313" key="3">
    <source>
        <dbReference type="Proteomes" id="UP001316803"/>
    </source>
</evidence>
<feature type="compositionally biased region" description="Acidic residues" evidence="1">
    <location>
        <begin position="155"/>
        <end position="187"/>
    </location>
</feature>
<comment type="caution">
    <text evidence="2">The sequence shown here is derived from an EMBL/GenBank/DDBJ whole genome shotgun (WGS) entry which is preliminary data.</text>
</comment>
<reference evidence="2 3" key="1">
    <citation type="submission" date="2022-12" db="EMBL/GenBank/DDBJ databases">
        <title>Genomic features and morphological characterization of a novel Knufia sp. strain isolated from spacecraft assembly facility.</title>
        <authorList>
            <person name="Teixeira M."/>
            <person name="Chander A.M."/>
            <person name="Stajich J.E."/>
            <person name="Venkateswaran K."/>
        </authorList>
    </citation>
    <scope>NUCLEOTIDE SEQUENCE [LARGE SCALE GENOMIC DNA]</scope>
    <source>
        <strain evidence="2 3">FJI-L2-BK-P2</strain>
    </source>
</reference>
<dbReference type="Proteomes" id="UP001316803">
    <property type="component" value="Unassembled WGS sequence"/>
</dbReference>
<dbReference type="AlphaFoldDB" id="A0AAN8IN27"/>
<dbReference type="EMBL" id="JAKLMC020000010">
    <property type="protein sequence ID" value="KAK5953797.1"/>
    <property type="molecule type" value="Genomic_DNA"/>
</dbReference>
<feature type="region of interest" description="Disordered" evidence="1">
    <location>
        <begin position="149"/>
        <end position="189"/>
    </location>
</feature>
<proteinExistence type="predicted"/>
<protein>
    <recommendedName>
        <fullName evidence="4">F-box domain-containing protein</fullName>
    </recommendedName>
</protein>
<organism evidence="2 3">
    <name type="scientific">Knufia fluminis</name>
    <dbReference type="NCBI Taxonomy" id="191047"/>
    <lineage>
        <taxon>Eukaryota</taxon>
        <taxon>Fungi</taxon>
        <taxon>Dikarya</taxon>
        <taxon>Ascomycota</taxon>
        <taxon>Pezizomycotina</taxon>
        <taxon>Eurotiomycetes</taxon>
        <taxon>Chaetothyriomycetidae</taxon>
        <taxon>Chaetothyriales</taxon>
        <taxon>Trichomeriaceae</taxon>
        <taxon>Knufia</taxon>
    </lineage>
</organism>
<accession>A0AAN8IN27</accession>
<name>A0AAN8IN27_9EURO</name>
<keyword evidence="3" id="KW-1185">Reference proteome</keyword>
<evidence type="ECO:0000256" key="1">
    <source>
        <dbReference type="SAM" id="MobiDB-lite"/>
    </source>
</evidence>